<proteinExistence type="predicted"/>
<reference evidence="1 2" key="1">
    <citation type="submission" date="2019-01" db="EMBL/GenBank/DDBJ databases">
        <authorList>
            <consortium name="Pathogen Informatics"/>
        </authorList>
    </citation>
    <scope>NUCLEOTIDE SEQUENCE [LARGE SCALE GENOMIC DNA]</scope>
    <source>
        <strain evidence="1 2">NCTC10186</strain>
    </source>
</reference>
<evidence type="ECO:0000313" key="2">
    <source>
        <dbReference type="Proteomes" id="UP000289862"/>
    </source>
</evidence>
<dbReference type="NCBIfam" id="NF045954">
    <property type="entry name" value="MAG1430_dom"/>
    <property type="match status" value="1"/>
</dbReference>
<dbReference type="AlphaFoldDB" id="A0A449AZD1"/>
<dbReference type="OrthoDB" id="398994at2"/>
<sequence length="314" mass="35388">MKVQLKKTLLTTALILGGGAITAGAICGTYFGITSSRKSESFEEAANRLQLFYNDNPNQPRNQILASKFVHFNDRLYSSQIESFSQNYDRDWRKILISPKLKNSKQIKEQEFYLYDPIKNHPANILLENRVTLKDGKILTKDNYKVNFRSYANDVEGKLLLRLWITEGSSSKTIFEKVFTLEGFAKVNQSNAENGASYYESADMEVSLNKTALLGYTNADQVINEYTSKQNDLNEKTAFLKKIFNFQGTVGTSVAYDTLQVNLTKNAQGQLLANLIVPYNIEVAAATPKDLIAKQSVLQATYTPPQFVFSFESN</sequence>
<evidence type="ECO:0000313" key="1">
    <source>
        <dbReference type="EMBL" id="VEU72909.1"/>
    </source>
</evidence>
<protein>
    <submittedName>
        <fullName evidence="1">Uncharacterized protein</fullName>
    </submittedName>
</protein>
<organism evidence="1 2">
    <name type="scientific">Mycoplasmopsis gallopavonis</name>
    <dbReference type="NCBI Taxonomy" id="76629"/>
    <lineage>
        <taxon>Bacteria</taxon>
        <taxon>Bacillati</taxon>
        <taxon>Mycoplasmatota</taxon>
        <taxon>Mycoplasmoidales</taxon>
        <taxon>Metamycoplasmataceae</taxon>
        <taxon>Mycoplasmopsis</taxon>
    </lineage>
</organism>
<name>A0A449AZD1_9BACT</name>
<gene>
    <name evidence="1" type="ORF">NCTC10186_00385</name>
</gene>
<dbReference type="Proteomes" id="UP000289862">
    <property type="component" value="Chromosome"/>
</dbReference>
<accession>A0A449AZD1</accession>
<dbReference type="EMBL" id="LR215031">
    <property type="protein sequence ID" value="VEU72909.1"/>
    <property type="molecule type" value="Genomic_DNA"/>
</dbReference>
<dbReference type="KEGG" id="mgal:NCTC10186_00385"/>
<dbReference type="RefSeq" id="WP_119571937.1">
    <property type="nucleotide sequence ID" value="NZ_LR215031.1"/>
</dbReference>
<keyword evidence="2" id="KW-1185">Reference proteome</keyword>